<evidence type="ECO:0000256" key="7">
    <source>
        <dbReference type="ARBA" id="ARBA00022807"/>
    </source>
</evidence>
<keyword evidence="5 9" id="KW-0833">Ubl conjugation pathway</keyword>
<dbReference type="GO" id="GO:0005634">
    <property type="term" value="C:nucleus"/>
    <property type="evidence" value="ECO:0007669"/>
    <property type="project" value="TreeGrafter"/>
</dbReference>
<dbReference type="GO" id="GO:0016579">
    <property type="term" value="P:protein deubiquitination"/>
    <property type="evidence" value="ECO:0007669"/>
    <property type="project" value="TreeGrafter"/>
</dbReference>
<evidence type="ECO:0000256" key="1">
    <source>
        <dbReference type="ARBA" id="ARBA00000707"/>
    </source>
</evidence>
<evidence type="ECO:0000313" key="11">
    <source>
        <dbReference type="EMBL" id="KAK7793922.1"/>
    </source>
</evidence>
<dbReference type="EMBL" id="JAZDUA010000355">
    <property type="protein sequence ID" value="KAK7793922.1"/>
    <property type="molecule type" value="Genomic_DNA"/>
</dbReference>
<dbReference type="Gene3D" id="3.90.70.80">
    <property type="match status" value="1"/>
</dbReference>
<dbReference type="Gene3D" id="3.10.20.90">
    <property type="entry name" value="Phosphatidylinositol 3-kinase Catalytic Subunit, Chain A, domain 1"/>
    <property type="match status" value="1"/>
</dbReference>
<dbReference type="CDD" id="cd22745">
    <property type="entry name" value="OTU_OTU1"/>
    <property type="match status" value="1"/>
</dbReference>
<comment type="function">
    <text evidence="9">Hydrolase that can remove conjugated ubiquitin from proteins and may therefore play an important regulatory role at the level of protein turnover by preventing degradation.</text>
</comment>
<evidence type="ECO:0000313" key="12">
    <source>
        <dbReference type="EMBL" id="KAK7794307.1"/>
    </source>
</evidence>
<dbReference type="GO" id="GO:0005829">
    <property type="term" value="C:cytosol"/>
    <property type="evidence" value="ECO:0007669"/>
    <property type="project" value="TreeGrafter"/>
</dbReference>
<comment type="caution">
    <text evidence="12">The sequence shown here is derived from an EMBL/GenBank/DDBJ whole genome shotgun (WGS) entry which is preliminary data.</text>
</comment>
<comment type="catalytic activity">
    <reaction evidence="1 9">
        <text>Thiol-dependent hydrolysis of ester, thioester, amide, peptide and isopeptide bonds formed by the C-terminal Gly of ubiquitin (a 76-residue protein attached to proteins as an intracellular targeting signal).</text>
        <dbReference type="EC" id="3.4.19.12"/>
    </reaction>
</comment>
<evidence type="ECO:0000313" key="13">
    <source>
        <dbReference type="Proteomes" id="UP001378592"/>
    </source>
</evidence>
<keyword evidence="4" id="KW-0863">Zinc-finger</keyword>
<keyword evidence="6 9" id="KW-0378">Hydrolase</keyword>
<keyword evidence="8" id="KW-0862">Zinc</keyword>
<dbReference type="PANTHER" id="PTHR13312:SF0">
    <property type="entry name" value="UBIQUITIN THIOESTERASE OTU1"/>
    <property type="match status" value="1"/>
</dbReference>
<feature type="domain" description="OTU" evidence="10">
    <location>
        <begin position="115"/>
        <end position="239"/>
    </location>
</feature>
<dbReference type="Proteomes" id="UP001378592">
    <property type="component" value="Unassembled WGS sequence"/>
</dbReference>
<dbReference type="SUPFAM" id="SSF54236">
    <property type="entry name" value="Ubiquitin-like"/>
    <property type="match status" value="1"/>
</dbReference>
<keyword evidence="3" id="KW-0479">Metal-binding</keyword>
<dbReference type="FunFam" id="3.10.20.90:FF:000096">
    <property type="entry name" value="Ubiquitin thioesterase OTU1"/>
    <property type="match status" value="1"/>
</dbReference>
<dbReference type="GO" id="GO:0036503">
    <property type="term" value="P:ERAD pathway"/>
    <property type="evidence" value="ECO:0007669"/>
    <property type="project" value="TreeGrafter"/>
</dbReference>
<dbReference type="AlphaFoldDB" id="A0AAN9VPN4"/>
<dbReference type="CDD" id="cd17059">
    <property type="entry name" value="Ubl_OTU1"/>
    <property type="match status" value="1"/>
</dbReference>
<dbReference type="EMBL" id="JAZDUA010000338">
    <property type="protein sequence ID" value="KAK7794307.1"/>
    <property type="molecule type" value="Genomic_DNA"/>
</dbReference>
<evidence type="ECO:0000256" key="5">
    <source>
        <dbReference type="ARBA" id="ARBA00022786"/>
    </source>
</evidence>
<evidence type="ECO:0000256" key="3">
    <source>
        <dbReference type="ARBA" id="ARBA00022723"/>
    </source>
</evidence>
<evidence type="ECO:0000256" key="6">
    <source>
        <dbReference type="ARBA" id="ARBA00022801"/>
    </source>
</evidence>
<keyword evidence="9" id="KW-0963">Cytoplasm</keyword>
<keyword evidence="13" id="KW-1185">Reference proteome</keyword>
<reference evidence="12 13" key="1">
    <citation type="submission" date="2024-03" db="EMBL/GenBank/DDBJ databases">
        <title>The genome assembly and annotation of the cricket Gryllus longicercus Weissman &amp; Gray.</title>
        <authorList>
            <person name="Szrajer S."/>
            <person name="Gray D."/>
            <person name="Ylla G."/>
        </authorList>
    </citation>
    <scope>NUCLEOTIDE SEQUENCE [LARGE SCALE GENOMIC DNA]</scope>
    <source>
        <strain evidence="12">DAG 2021-001</strain>
        <tissue evidence="12">Whole body minus gut</tissue>
    </source>
</reference>
<organism evidence="12 13">
    <name type="scientific">Gryllus longicercus</name>
    <dbReference type="NCBI Taxonomy" id="2509291"/>
    <lineage>
        <taxon>Eukaryota</taxon>
        <taxon>Metazoa</taxon>
        <taxon>Ecdysozoa</taxon>
        <taxon>Arthropoda</taxon>
        <taxon>Hexapoda</taxon>
        <taxon>Insecta</taxon>
        <taxon>Pterygota</taxon>
        <taxon>Neoptera</taxon>
        <taxon>Polyneoptera</taxon>
        <taxon>Orthoptera</taxon>
        <taxon>Ensifera</taxon>
        <taxon>Gryllidea</taxon>
        <taxon>Grylloidea</taxon>
        <taxon>Gryllidae</taxon>
        <taxon>Gryllinae</taxon>
        <taxon>Gryllus</taxon>
    </lineage>
</organism>
<keyword evidence="7 9" id="KW-0788">Thiol protease</keyword>
<proteinExistence type="predicted"/>
<evidence type="ECO:0000256" key="4">
    <source>
        <dbReference type="ARBA" id="ARBA00022771"/>
    </source>
</evidence>
<dbReference type="InterPro" id="IPR057766">
    <property type="entry name" value="Znf-C2H2_OTU1-like_C"/>
</dbReference>
<comment type="subcellular location">
    <subcellularLocation>
        <location evidence="9">Cytoplasm</location>
    </subcellularLocation>
</comment>
<dbReference type="GO" id="GO:0004843">
    <property type="term" value="F:cysteine-type deubiquitinase activity"/>
    <property type="evidence" value="ECO:0007669"/>
    <property type="project" value="UniProtKB-UniRule"/>
</dbReference>
<dbReference type="Pfam" id="PF24560">
    <property type="entry name" value="zf-C2H2_OTU1_C"/>
    <property type="match status" value="1"/>
</dbReference>
<gene>
    <name evidence="12" type="ORF">R5R35_007690</name>
    <name evidence="11" type="ORF">R5R35_011853</name>
</gene>
<dbReference type="PROSITE" id="PS50802">
    <property type="entry name" value="OTU"/>
    <property type="match status" value="1"/>
</dbReference>
<dbReference type="EC" id="3.4.19.12" evidence="9"/>
<evidence type="ECO:0000256" key="9">
    <source>
        <dbReference type="RuleBase" id="RU367104"/>
    </source>
</evidence>
<dbReference type="SUPFAM" id="SSF54001">
    <property type="entry name" value="Cysteine proteinases"/>
    <property type="match status" value="1"/>
</dbReference>
<dbReference type="Pfam" id="PF21403">
    <property type="entry name" value="OTU1_UBXL"/>
    <property type="match status" value="1"/>
</dbReference>
<dbReference type="PANTHER" id="PTHR13312">
    <property type="entry name" value="HIV-INDUCED PROTEIN-7-LIKE PROTEASE"/>
    <property type="match status" value="1"/>
</dbReference>
<keyword evidence="2" id="KW-0645">Protease</keyword>
<dbReference type="GO" id="GO:0030968">
    <property type="term" value="P:endoplasmic reticulum unfolded protein response"/>
    <property type="evidence" value="ECO:0007669"/>
    <property type="project" value="TreeGrafter"/>
</dbReference>
<dbReference type="Pfam" id="PF02338">
    <property type="entry name" value="OTU"/>
    <property type="match status" value="1"/>
</dbReference>
<dbReference type="InterPro" id="IPR048857">
    <property type="entry name" value="OTU1_Ubl"/>
</dbReference>
<accession>A0AAN9VPN4</accession>
<evidence type="ECO:0000256" key="8">
    <source>
        <dbReference type="ARBA" id="ARBA00022833"/>
    </source>
</evidence>
<dbReference type="GO" id="GO:0008270">
    <property type="term" value="F:zinc ion binding"/>
    <property type="evidence" value="ECO:0007669"/>
    <property type="project" value="UniProtKB-KW"/>
</dbReference>
<evidence type="ECO:0000259" key="10">
    <source>
        <dbReference type="PROSITE" id="PS50802"/>
    </source>
</evidence>
<dbReference type="InterPro" id="IPR029071">
    <property type="entry name" value="Ubiquitin-like_domsf"/>
</dbReference>
<evidence type="ECO:0000256" key="2">
    <source>
        <dbReference type="ARBA" id="ARBA00022670"/>
    </source>
</evidence>
<name>A0AAN9VPN4_9ORTH</name>
<sequence length="314" mass="34646">MAGFALRMKSKSGQTVIKGLTPQSTVAELKGKLSSLTNIREKALHVLSGFPPKPLDLKQSDITLEAIGITSGDTLIIEERDNPGEEKQTDKESTAPQMERRIHIQESQLERPGILMRKVVPADNSCLFTSIGFVLGGKVDPTCAPFMRQIIAETVAGDSGTYSEAILGQPNHSYCEWILKPDSWGGAIELAVLSQFYGIEIAVVDTLNAIINRFGEDQRYAQRVFLVFDGIHYDPLYLEPFEGGSVQTIFLTTDERILQEAEQLALEAKSSRQYTDVHRFSLKCLVCQEMLVGQVEAQQHAKATGHKTFGETAS</sequence>
<protein>
    <recommendedName>
        <fullName evidence="9">Ubiquitin thioesterase OTU</fullName>
        <ecNumber evidence="9">3.4.19.12</ecNumber>
    </recommendedName>
</protein>
<dbReference type="InterPro" id="IPR038765">
    <property type="entry name" value="Papain-like_cys_pep_sf"/>
</dbReference>
<dbReference type="InterPro" id="IPR003323">
    <property type="entry name" value="OTU_dom"/>
</dbReference>